<evidence type="ECO:0000313" key="2">
    <source>
        <dbReference type="EMBL" id="CAD9490906.1"/>
    </source>
</evidence>
<feature type="region of interest" description="Disordered" evidence="1">
    <location>
        <begin position="318"/>
        <end position="388"/>
    </location>
</feature>
<evidence type="ECO:0000256" key="1">
    <source>
        <dbReference type="SAM" id="MobiDB-lite"/>
    </source>
</evidence>
<feature type="compositionally biased region" description="Pro residues" evidence="1">
    <location>
        <begin position="67"/>
        <end position="97"/>
    </location>
</feature>
<organism evidence="2">
    <name type="scientific">Haptolina brevifila</name>
    <dbReference type="NCBI Taxonomy" id="156173"/>
    <lineage>
        <taxon>Eukaryota</taxon>
        <taxon>Haptista</taxon>
        <taxon>Haptophyta</taxon>
        <taxon>Prymnesiophyceae</taxon>
        <taxon>Prymnesiales</taxon>
        <taxon>Prymnesiaceae</taxon>
        <taxon>Haptolina</taxon>
    </lineage>
</organism>
<feature type="compositionally biased region" description="Pro residues" evidence="1">
    <location>
        <begin position="238"/>
        <end position="248"/>
    </location>
</feature>
<gene>
    <name evidence="2" type="ORF">CBRE1094_LOCUS27067</name>
</gene>
<feature type="region of interest" description="Disordered" evidence="1">
    <location>
        <begin position="1"/>
        <end position="263"/>
    </location>
</feature>
<sequence length="388" mass="42183">MRKAMHQQLSPGSKPVKAGERVASPSRPEGGGSPPRLKKGVPDDKSRVSDFAKSFGRTFVLSAEPEAAPPAATPPPPAPPPPPDYPAPPPPPTPQPKSPQKKLKKKKAQVKEVPKDVGSRWWQPAHAEDNSSARNALIDPTSARSARASARGNDVYKEFDWLNQPEKVDDLLKVPPPSARPICFRSDMPEHREQTLLDLPPSLSSRHNPRSPYFSPNGSPLTSPKRSRDASPNTFNHPWPPVLKPSPPKKPETQRPKEVPKLSVLPWKMKMRDAPLDPLEKERLKPRQAPVKDFNYDYSWLQEVSTLKKMGVEERALAEKAKAQEKAKAKQAARRGAGKTKSPPSAKSSARSITAKSPLSVATPSAKSPPSVATPSAKSPPSTATPSA</sequence>
<feature type="compositionally biased region" description="Basic residues" evidence="1">
    <location>
        <begin position="99"/>
        <end position="108"/>
    </location>
</feature>
<feature type="compositionally biased region" description="Basic and acidic residues" evidence="1">
    <location>
        <begin position="318"/>
        <end position="328"/>
    </location>
</feature>
<feature type="compositionally biased region" description="Low complexity" evidence="1">
    <location>
        <begin position="142"/>
        <end position="151"/>
    </location>
</feature>
<feature type="compositionally biased region" description="Basic residues" evidence="1">
    <location>
        <begin position="329"/>
        <end position="338"/>
    </location>
</feature>
<feature type="compositionally biased region" description="Basic and acidic residues" evidence="1">
    <location>
        <begin position="270"/>
        <end position="285"/>
    </location>
</feature>
<feature type="compositionally biased region" description="Low complexity" evidence="1">
    <location>
        <begin position="339"/>
        <end position="350"/>
    </location>
</feature>
<feature type="compositionally biased region" description="Low complexity" evidence="1">
    <location>
        <begin position="360"/>
        <end position="388"/>
    </location>
</feature>
<accession>A0A7S2HHH7</accession>
<proteinExistence type="predicted"/>
<dbReference type="EMBL" id="HBGU01049721">
    <property type="protein sequence ID" value="CAD9490906.1"/>
    <property type="molecule type" value="Transcribed_RNA"/>
</dbReference>
<dbReference type="AlphaFoldDB" id="A0A7S2HHH7"/>
<feature type="compositionally biased region" description="Polar residues" evidence="1">
    <location>
        <begin position="214"/>
        <end position="236"/>
    </location>
</feature>
<reference evidence="2" key="1">
    <citation type="submission" date="2021-01" db="EMBL/GenBank/DDBJ databases">
        <authorList>
            <person name="Corre E."/>
            <person name="Pelletier E."/>
            <person name="Niang G."/>
            <person name="Scheremetjew M."/>
            <person name="Finn R."/>
            <person name="Kale V."/>
            <person name="Holt S."/>
            <person name="Cochrane G."/>
            <person name="Meng A."/>
            <person name="Brown T."/>
            <person name="Cohen L."/>
        </authorList>
    </citation>
    <scope>NUCLEOTIDE SEQUENCE</scope>
    <source>
        <strain evidence="2">UTEX LB 985</strain>
    </source>
</reference>
<dbReference type="PRINTS" id="PR01217">
    <property type="entry name" value="PRICHEXTENSN"/>
</dbReference>
<feature type="compositionally biased region" description="Basic and acidic residues" evidence="1">
    <location>
        <begin position="249"/>
        <end position="260"/>
    </location>
</feature>
<feature type="compositionally biased region" description="Basic and acidic residues" evidence="1">
    <location>
        <begin position="109"/>
        <end position="118"/>
    </location>
</feature>
<protein>
    <submittedName>
        <fullName evidence="2">Uncharacterized protein</fullName>
    </submittedName>
</protein>
<feature type="region of interest" description="Disordered" evidence="1">
    <location>
        <begin position="270"/>
        <end position="289"/>
    </location>
</feature>
<feature type="compositionally biased region" description="Basic and acidic residues" evidence="1">
    <location>
        <begin position="154"/>
        <end position="172"/>
    </location>
</feature>
<name>A0A7S2HHH7_9EUKA</name>
<feature type="compositionally biased region" description="Basic and acidic residues" evidence="1">
    <location>
        <begin position="40"/>
        <end position="50"/>
    </location>
</feature>